<feature type="region of interest" description="Disordered" evidence="1">
    <location>
        <begin position="206"/>
        <end position="489"/>
    </location>
</feature>
<feature type="compositionally biased region" description="Basic and acidic residues" evidence="1">
    <location>
        <begin position="356"/>
        <end position="373"/>
    </location>
</feature>
<name>A0A0F4YLJ1_RASE3</name>
<dbReference type="GeneID" id="25319208"/>
<feature type="compositionally biased region" description="Basic and acidic residues" evidence="1">
    <location>
        <begin position="480"/>
        <end position="489"/>
    </location>
</feature>
<feature type="compositionally biased region" description="Basic and acidic residues" evidence="1">
    <location>
        <begin position="394"/>
        <end position="404"/>
    </location>
</feature>
<sequence length="541" mass="59445">MSLKAIYERFLADPNSAALSPDVSLNYITTTTVFNGADAVLKHLSSQQKIVKKKSDKTLSAIEATGALVLDVETTLEFVSGGGAYLPSLDDNFLADRVVTFPTVHIVRFDAQNQIQQIRLYWDQGSLLKQVDVIGARGRNWPIRDAQDQTRLITTVSSGAHGTVTPPTQSSTVVSPTKPLKDPHASLSLFSNGAEDEQAPPAVIPPRAAASAKPPPRDYNELFVGDAENDATPTKDSSPGKNGVVAPKVGAGKNFQPNRLFDDDEKVAAEEQSKGVVPPKAGSGKNFQPNRLFNEDDADAGEQGEQKPEPRYKPHPNKFSHFELGDNNDGEREIKSIPSRPKSRHLSQWDFSDFSTPEKPRGKVRGQDVRHFGWSDNEDDVQDTPPARPRVAHPRRDAETHFQFEDDGVQTAEPAPKKIIGSAHNRGLGLYENNLYDEEGNPTPNETAETAPVGVHPNGAHRKKDFDSHWSISDASPPEGETKVQNRHISSDRIKAVKMMDASWDAYDQSPEPKQDVPTAYAKRVSRNVNQRSFAFGDEDI</sequence>
<evidence type="ECO:0000256" key="1">
    <source>
        <dbReference type="SAM" id="MobiDB-lite"/>
    </source>
</evidence>
<accession>A0A0F4YLJ1</accession>
<dbReference type="Gene3D" id="3.10.450.50">
    <property type="match status" value="1"/>
</dbReference>
<dbReference type="STRING" id="1408163.A0A0F4YLJ1"/>
<reference evidence="2 3" key="1">
    <citation type="submission" date="2015-04" db="EMBL/GenBank/DDBJ databases">
        <authorList>
            <person name="Heijne W.H."/>
            <person name="Fedorova N.D."/>
            <person name="Nierman W.C."/>
            <person name="Vollebregt A.W."/>
            <person name="Zhao Z."/>
            <person name="Wu L."/>
            <person name="Kumar M."/>
            <person name="Stam H."/>
            <person name="van den Berg M.A."/>
            <person name="Pel H.J."/>
        </authorList>
    </citation>
    <scope>NUCLEOTIDE SEQUENCE [LARGE SCALE GENOMIC DNA]</scope>
    <source>
        <strain evidence="2 3">CBS 393.64</strain>
    </source>
</reference>
<dbReference type="InterPro" id="IPR032710">
    <property type="entry name" value="NTF2-like_dom_sf"/>
</dbReference>
<dbReference type="SUPFAM" id="SSF54427">
    <property type="entry name" value="NTF2-like"/>
    <property type="match status" value="1"/>
</dbReference>
<proteinExistence type="predicted"/>
<feature type="compositionally biased region" description="Polar residues" evidence="1">
    <location>
        <begin position="231"/>
        <end position="240"/>
    </location>
</feature>
<dbReference type="OrthoDB" id="1162399at2759"/>
<organism evidence="2 3">
    <name type="scientific">Rasamsonia emersonii (strain ATCC 16479 / CBS 393.64 / IMI 116815)</name>
    <dbReference type="NCBI Taxonomy" id="1408163"/>
    <lineage>
        <taxon>Eukaryota</taxon>
        <taxon>Fungi</taxon>
        <taxon>Dikarya</taxon>
        <taxon>Ascomycota</taxon>
        <taxon>Pezizomycotina</taxon>
        <taxon>Eurotiomycetes</taxon>
        <taxon>Eurotiomycetidae</taxon>
        <taxon>Eurotiales</taxon>
        <taxon>Trichocomaceae</taxon>
        <taxon>Rasamsonia</taxon>
    </lineage>
</organism>
<evidence type="ECO:0000313" key="2">
    <source>
        <dbReference type="EMBL" id="KKA19109.1"/>
    </source>
</evidence>
<feature type="region of interest" description="Disordered" evidence="1">
    <location>
        <begin position="156"/>
        <end position="188"/>
    </location>
</feature>
<dbReference type="Proteomes" id="UP000053958">
    <property type="component" value="Unassembled WGS sequence"/>
</dbReference>
<evidence type="ECO:0008006" key="4">
    <source>
        <dbReference type="Google" id="ProtNLM"/>
    </source>
</evidence>
<evidence type="ECO:0000313" key="3">
    <source>
        <dbReference type="Proteomes" id="UP000053958"/>
    </source>
</evidence>
<protein>
    <recommendedName>
        <fullName evidence="4">NTF2 domain-containing protein</fullName>
    </recommendedName>
</protein>
<dbReference type="RefSeq" id="XP_013325721.1">
    <property type="nucleotide sequence ID" value="XM_013470267.1"/>
</dbReference>
<dbReference type="AlphaFoldDB" id="A0A0F4YLJ1"/>
<keyword evidence="3" id="KW-1185">Reference proteome</keyword>
<gene>
    <name evidence="2" type="ORF">T310_6931</name>
</gene>
<feature type="compositionally biased region" description="Low complexity" evidence="1">
    <location>
        <begin position="163"/>
        <end position="177"/>
    </location>
</feature>
<feature type="compositionally biased region" description="Basic and acidic residues" evidence="1">
    <location>
        <begin position="320"/>
        <end position="335"/>
    </location>
</feature>
<comment type="caution">
    <text evidence="2">The sequence shown here is derived from an EMBL/GenBank/DDBJ whole genome shotgun (WGS) entry which is preliminary data.</text>
</comment>
<dbReference type="EMBL" id="LASV01000382">
    <property type="protein sequence ID" value="KKA19109.1"/>
    <property type="molecule type" value="Genomic_DNA"/>
</dbReference>